<protein>
    <submittedName>
        <fullName evidence="1">Uncharacterized protein</fullName>
    </submittedName>
</protein>
<dbReference type="AlphaFoldDB" id="A0AAN9NFQ5"/>
<proteinExistence type="predicted"/>
<keyword evidence="2" id="KW-1185">Reference proteome</keyword>
<evidence type="ECO:0000313" key="2">
    <source>
        <dbReference type="Proteomes" id="UP001374584"/>
    </source>
</evidence>
<dbReference type="Proteomes" id="UP001374584">
    <property type="component" value="Unassembled WGS sequence"/>
</dbReference>
<organism evidence="1 2">
    <name type="scientific">Phaseolus coccineus</name>
    <name type="common">Scarlet runner bean</name>
    <name type="synonym">Phaseolus multiflorus</name>
    <dbReference type="NCBI Taxonomy" id="3886"/>
    <lineage>
        <taxon>Eukaryota</taxon>
        <taxon>Viridiplantae</taxon>
        <taxon>Streptophyta</taxon>
        <taxon>Embryophyta</taxon>
        <taxon>Tracheophyta</taxon>
        <taxon>Spermatophyta</taxon>
        <taxon>Magnoliopsida</taxon>
        <taxon>eudicotyledons</taxon>
        <taxon>Gunneridae</taxon>
        <taxon>Pentapetalae</taxon>
        <taxon>rosids</taxon>
        <taxon>fabids</taxon>
        <taxon>Fabales</taxon>
        <taxon>Fabaceae</taxon>
        <taxon>Papilionoideae</taxon>
        <taxon>50 kb inversion clade</taxon>
        <taxon>NPAAA clade</taxon>
        <taxon>indigoferoid/millettioid clade</taxon>
        <taxon>Phaseoleae</taxon>
        <taxon>Phaseolus</taxon>
    </lineage>
</organism>
<gene>
    <name evidence="1" type="ORF">VNO80_05136</name>
</gene>
<sequence length="83" mass="9444">MNIEVPGLLNELSRTKTSAPFYLCPSKHVEEKAFPRPAIVEYNFWLAYSPIHWRSSSHCLSLKSTTVSCVSIYVCIYLVSMVC</sequence>
<dbReference type="EMBL" id="JAYMYR010000003">
    <property type="protein sequence ID" value="KAK7371771.1"/>
    <property type="molecule type" value="Genomic_DNA"/>
</dbReference>
<name>A0AAN9NFQ5_PHACN</name>
<evidence type="ECO:0000313" key="1">
    <source>
        <dbReference type="EMBL" id="KAK7371771.1"/>
    </source>
</evidence>
<reference evidence="1 2" key="1">
    <citation type="submission" date="2024-01" db="EMBL/GenBank/DDBJ databases">
        <title>The genomes of 5 underutilized Papilionoideae crops provide insights into root nodulation and disease resistanc.</title>
        <authorList>
            <person name="Jiang F."/>
        </authorList>
    </citation>
    <scope>NUCLEOTIDE SEQUENCE [LARGE SCALE GENOMIC DNA]</scope>
    <source>
        <strain evidence="1">JINMINGXINNONG_FW02</strain>
        <tissue evidence="1">Leaves</tissue>
    </source>
</reference>
<accession>A0AAN9NFQ5</accession>
<comment type="caution">
    <text evidence="1">The sequence shown here is derived from an EMBL/GenBank/DDBJ whole genome shotgun (WGS) entry which is preliminary data.</text>
</comment>